<proteinExistence type="predicted"/>
<feature type="domain" description="GyrI-like small molecule binding" evidence="1">
    <location>
        <begin position="23"/>
        <end position="198"/>
    </location>
</feature>
<dbReference type="Proteomes" id="UP000246099">
    <property type="component" value="Chromosome"/>
</dbReference>
<protein>
    <recommendedName>
        <fullName evidence="1">GyrI-like small molecule binding domain-containing protein</fullName>
    </recommendedName>
</protein>
<dbReference type="Gene3D" id="3.20.80.10">
    <property type="entry name" value="Regulatory factor, effector binding domain"/>
    <property type="match status" value="1"/>
</dbReference>
<organism evidence="2 3">
    <name type="scientific">Chitinophaga alhagiae</name>
    <dbReference type="NCBI Taxonomy" id="2203219"/>
    <lineage>
        <taxon>Bacteria</taxon>
        <taxon>Pseudomonadati</taxon>
        <taxon>Bacteroidota</taxon>
        <taxon>Chitinophagia</taxon>
        <taxon>Chitinophagales</taxon>
        <taxon>Chitinophagaceae</taxon>
        <taxon>Chitinophaga</taxon>
    </lineage>
</organism>
<evidence type="ECO:0000313" key="3">
    <source>
        <dbReference type="Proteomes" id="UP000246099"/>
    </source>
</evidence>
<accession>A0ABM6WD54</accession>
<evidence type="ECO:0000313" key="2">
    <source>
        <dbReference type="EMBL" id="AWO01823.1"/>
    </source>
</evidence>
<gene>
    <name evidence="2" type="ORF">DLD77_09000</name>
</gene>
<reference evidence="2 3" key="1">
    <citation type="submission" date="2018-05" db="EMBL/GenBank/DDBJ databases">
        <title>Chitinophaga sp. nov., isolated from rhizosphere soil of Alhagi.</title>
        <authorList>
            <person name="Liu Y."/>
        </authorList>
    </citation>
    <scope>NUCLEOTIDE SEQUENCE [LARGE SCALE GENOMIC DNA]</scope>
    <source>
        <strain evidence="2 3">T22</strain>
    </source>
</reference>
<sequence>MQTVMQKTDLSKEQKHYYRSKPNPELVTIAAANYLAVEGSGDPAAAPFSAKIKALYAAAYNAKKICKLQGNDFKVPALEGLWWTPGGEQLTEVPKQEWYWKLLIQLPAFVTVNDCKQATALAGNKKLPYLDQLGFERFPATLAVQLLHTGSYHDETPSLQKLYGYIDQHALEASSPHREVYITDPNKTPAERLKTILRVDVRSK</sequence>
<dbReference type="InterPro" id="IPR011256">
    <property type="entry name" value="Reg_factor_effector_dom_sf"/>
</dbReference>
<dbReference type="SUPFAM" id="SSF55136">
    <property type="entry name" value="Probable bacterial effector-binding domain"/>
    <property type="match status" value="1"/>
</dbReference>
<evidence type="ECO:0000259" key="1">
    <source>
        <dbReference type="Pfam" id="PF06445"/>
    </source>
</evidence>
<dbReference type="EMBL" id="CP029600">
    <property type="protein sequence ID" value="AWO01823.1"/>
    <property type="molecule type" value="Genomic_DNA"/>
</dbReference>
<dbReference type="InterPro" id="IPR029442">
    <property type="entry name" value="GyrI-like"/>
</dbReference>
<keyword evidence="3" id="KW-1185">Reference proteome</keyword>
<dbReference type="Pfam" id="PF06445">
    <property type="entry name" value="GyrI-like"/>
    <property type="match status" value="1"/>
</dbReference>
<name>A0ABM6WD54_9BACT</name>